<evidence type="ECO:0000313" key="2">
    <source>
        <dbReference type="EMBL" id="KAA3671029.1"/>
    </source>
</evidence>
<evidence type="ECO:0000256" key="1">
    <source>
        <dbReference type="SAM" id="Coils"/>
    </source>
</evidence>
<protein>
    <submittedName>
        <fullName evidence="2">Uncharacterized protein</fullName>
    </submittedName>
</protein>
<feature type="coiled-coil region" evidence="1">
    <location>
        <begin position="70"/>
        <end position="120"/>
    </location>
</feature>
<proteinExistence type="predicted"/>
<comment type="caution">
    <text evidence="2">The sequence shown here is derived from an EMBL/GenBank/DDBJ whole genome shotgun (WGS) entry which is preliminary data.</text>
</comment>
<keyword evidence="3" id="KW-1185">Reference proteome</keyword>
<gene>
    <name evidence="2" type="ORF">DEA37_0007687</name>
</gene>
<dbReference type="EMBL" id="QNGE01007465">
    <property type="protein sequence ID" value="KAA3671029.1"/>
    <property type="molecule type" value="Genomic_DNA"/>
</dbReference>
<evidence type="ECO:0000313" key="3">
    <source>
        <dbReference type="Proteomes" id="UP000324629"/>
    </source>
</evidence>
<keyword evidence="1" id="KW-0175">Coiled coil</keyword>
<dbReference type="AlphaFoldDB" id="A0A5J4N728"/>
<name>A0A5J4N728_9TREM</name>
<accession>A0A5J4N728</accession>
<sequence length="233" mass="27338">MVFQEQTIGVSYRHCQEPPEQLLSKSLRKRAHKQAKLLRQLLTTEIHKERDNLETKLLQREKDNYAETQAEEEHTRLIQLMENKKIMEAEAEILRRLELVKKFSEYLLNLKEQKDQLNAADESQPTCREQDAMTILRELQEISEIGDERIQHEKSELFGADDTEWHVISSSRKAWVRTLMLEVFGLARDLKITPAFVWSYFELLETVHHRLGASFGLRVGTEPLEILRQLASS</sequence>
<dbReference type="Proteomes" id="UP000324629">
    <property type="component" value="Unassembled WGS sequence"/>
</dbReference>
<organism evidence="2 3">
    <name type="scientific">Paragonimus westermani</name>
    <dbReference type="NCBI Taxonomy" id="34504"/>
    <lineage>
        <taxon>Eukaryota</taxon>
        <taxon>Metazoa</taxon>
        <taxon>Spiralia</taxon>
        <taxon>Lophotrochozoa</taxon>
        <taxon>Platyhelminthes</taxon>
        <taxon>Trematoda</taxon>
        <taxon>Digenea</taxon>
        <taxon>Plagiorchiida</taxon>
        <taxon>Troglotremata</taxon>
        <taxon>Troglotrematidae</taxon>
        <taxon>Paragonimus</taxon>
    </lineage>
</organism>
<reference evidence="2 3" key="1">
    <citation type="journal article" date="2019" name="Gigascience">
        <title>Whole-genome sequence of the oriental lung fluke Paragonimus westermani.</title>
        <authorList>
            <person name="Oey H."/>
            <person name="Zakrzewski M."/>
            <person name="Narain K."/>
            <person name="Devi K.R."/>
            <person name="Agatsuma T."/>
            <person name="Nawaratna S."/>
            <person name="Gobert G.N."/>
            <person name="Jones M.K."/>
            <person name="Ragan M.A."/>
            <person name="McManus D.P."/>
            <person name="Krause L."/>
        </authorList>
    </citation>
    <scope>NUCLEOTIDE SEQUENCE [LARGE SCALE GENOMIC DNA]</scope>
    <source>
        <strain evidence="2 3">IND2009</strain>
    </source>
</reference>